<gene>
    <name evidence="2" type="ORF">H8K47_00195</name>
</gene>
<dbReference type="InterPro" id="IPR052943">
    <property type="entry name" value="TMTC_O-mannosyl-trnsfr"/>
</dbReference>
<dbReference type="Pfam" id="PF01075">
    <property type="entry name" value="Glyco_transf_9"/>
    <property type="match status" value="1"/>
</dbReference>
<evidence type="ECO:0000313" key="3">
    <source>
        <dbReference type="Proteomes" id="UP000612361"/>
    </source>
</evidence>
<organism evidence="2 3">
    <name type="scientific">Undibacterium rugosum</name>
    <dbReference type="NCBI Taxonomy" id="2762291"/>
    <lineage>
        <taxon>Bacteria</taxon>
        <taxon>Pseudomonadati</taxon>
        <taxon>Pseudomonadota</taxon>
        <taxon>Betaproteobacteria</taxon>
        <taxon>Burkholderiales</taxon>
        <taxon>Oxalobacteraceae</taxon>
        <taxon>Undibacterium</taxon>
    </lineage>
</organism>
<dbReference type="PANTHER" id="PTHR44809">
    <property type="match status" value="1"/>
</dbReference>
<dbReference type="AlphaFoldDB" id="A0A923HX19"/>
<dbReference type="Pfam" id="PF14559">
    <property type="entry name" value="TPR_19"/>
    <property type="match status" value="1"/>
</dbReference>
<keyword evidence="3" id="KW-1185">Reference proteome</keyword>
<dbReference type="SUPFAM" id="SSF48452">
    <property type="entry name" value="TPR-like"/>
    <property type="match status" value="1"/>
</dbReference>
<dbReference type="Pfam" id="PF13181">
    <property type="entry name" value="TPR_8"/>
    <property type="match status" value="1"/>
</dbReference>
<dbReference type="InterPro" id="IPR002201">
    <property type="entry name" value="Glyco_trans_9"/>
</dbReference>
<dbReference type="SMART" id="SM00028">
    <property type="entry name" value="TPR"/>
    <property type="match status" value="4"/>
</dbReference>
<dbReference type="PANTHER" id="PTHR44809:SF1">
    <property type="entry name" value="PROTEIN O-MANNOSYL-TRANSFERASE TMTC1"/>
    <property type="match status" value="1"/>
</dbReference>
<comment type="caution">
    <text evidence="2">The sequence shown here is derived from an EMBL/GenBank/DDBJ whole genome shotgun (WGS) entry which is preliminary data.</text>
</comment>
<dbReference type="GO" id="GO:0016757">
    <property type="term" value="F:glycosyltransferase activity"/>
    <property type="evidence" value="ECO:0007669"/>
    <property type="project" value="InterPro"/>
</dbReference>
<dbReference type="PROSITE" id="PS50005">
    <property type="entry name" value="TPR"/>
    <property type="match status" value="1"/>
</dbReference>
<evidence type="ECO:0008006" key="4">
    <source>
        <dbReference type="Google" id="ProtNLM"/>
    </source>
</evidence>
<protein>
    <recommendedName>
        <fullName evidence="4">Tetratricopeptide repeat protein</fullName>
    </recommendedName>
</protein>
<dbReference type="SUPFAM" id="SSF53756">
    <property type="entry name" value="UDP-Glycosyltransferase/glycogen phosphorylase"/>
    <property type="match status" value="1"/>
</dbReference>
<accession>A0A923HX19</accession>
<dbReference type="Gene3D" id="3.40.50.2000">
    <property type="entry name" value="Glycogen Phosphorylase B"/>
    <property type="match status" value="1"/>
</dbReference>
<dbReference type="Proteomes" id="UP000612361">
    <property type="component" value="Unassembled WGS sequence"/>
</dbReference>
<feature type="repeat" description="TPR" evidence="1">
    <location>
        <begin position="77"/>
        <end position="110"/>
    </location>
</feature>
<dbReference type="InterPro" id="IPR011990">
    <property type="entry name" value="TPR-like_helical_dom_sf"/>
</dbReference>
<dbReference type="InterPro" id="IPR019734">
    <property type="entry name" value="TPR_rpt"/>
</dbReference>
<evidence type="ECO:0000313" key="2">
    <source>
        <dbReference type="EMBL" id="MBC3933764.1"/>
    </source>
</evidence>
<name>A0A923HX19_9BURK</name>
<proteinExistence type="predicted"/>
<dbReference type="Gene3D" id="1.25.40.10">
    <property type="entry name" value="Tetratricopeptide repeat domain"/>
    <property type="match status" value="1"/>
</dbReference>
<dbReference type="EMBL" id="JACOGG010000001">
    <property type="protein sequence ID" value="MBC3933764.1"/>
    <property type="molecule type" value="Genomic_DNA"/>
</dbReference>
<dbReference type="RefSeq" id="WP_186879421.1">
    <property type="nucleotide sequence ID" value="NZ_JACOGG010000001.1"/>
</dbReference>
<reference evidence="2" key="1">
    <citation type="submission" date="2020-08" db="EMBL/GenBank/DDBJ databases">
        <title>Novel species isolated from subtropical streams in China.</title>
        <authorList>
            <person name="Lu H."/>
        </authorList>
    </citation>
    <scope>NUCLEOTIDE SEQUENCE</scope>
    <source>
        <strain evidence="2">CY7W</strain>
    </source>
</reference>
<keyword evidence="1" id="KW-0802">TPR repeat</keyword>
<sequence>MCAMPDHDITTYLREGHACIADGDLLTAQLAFRKALSLQADNGEAMANLGWLAEQQQDWPAAANYYEQALALLAPHAQLSFQLAHVLLQLKRFEEAELHLLQGLQLEPTSATGWSHYGMLRTVQYREVEAEEAYRHAIALAPDKLAPRFNLSYLLLRQGRLQEGWQYWEARPWQQLSRYAHTKRLTTGQSLQGMRVLITQEGGAGDLIQFCRYLPLLRREGVARLGLVCDRALLGLMQGLTELAETGHSASPAAPDVLLDFSATINEADWDGWLPLMSLPGHVQTRFDSIPAGTSYLSLPAALTQHWQQLFPQTRPRPLRIGLAWQGNPAFENDADRSIADIRCLLPLAELPDIDWICLQKTQHSAQDGVAAWNLASPQRPLQDYSAELRDFADTAALIQQLDLVISVDTAVAHLAGALGKPCWLMLPWFKPDWRWLNRRQSSPWYQQTRLFRQTAAGDWDSVVTAIRAALISMR</sequence>
<evidence type="ECO:0000256" key="1">
    <source>
        <dbReference type="PROSITE-ProRule" id="PRU00339"/>
    </source>
</evidence>